<keyword evidence="4" id="KW-1185">Reference proteome</keyword>
<keyword evidence="1" id="KW-1133">Transmembrane helix</keyword>
<gene>
    <name evidence="3" type="ORF">DSTB1V02_LOCUS3088</name>
</gene>
<accession>A0A7R9A550</accession>
<feature type="transmembrane region" description="Helical" evidence="1">
    <location>
        <begin position="101"/>
        <end position="124"/>
    </location>
</feature>
<keyword evidence="1" id="KW-0472">Membrane</keyword>
<keyword evidence="2" id="KW-0732">Signal</keyword>
<evidence type="ECO:0008006" key="5">
    <source>
        <dbReference type="Google" id="ProtNLM"/>
    </source>
</evidence>
<evidence type="ECO:0000313" key="4">
    <source>
        <dbReference type="Proteomes" id="UP000677054"/>
    </source>
</evidence>
<dbReference type="GO" id="GO:0005634">
    <property type="term" value="C:nucleus"/>
    <property type="evidence" value="ECO:0007669"/>
    <property type="project" value="TreeGrafter"/>
</dbReference>
<dbReference type="PANTHER" id="PTHR15191">
    <property type="entry name" value="PROTEIN CBG20567"/>
    <property type="match status" value="1"/>
</dbReference>
<dbReference type="EMBL" id="LR899894">
    <property type="protein sequence ID" value="CAD7243155.1"/>
    <property type="molecule type" value="Genomic_DNA"/>
</dbReference>
<evidence type="ECO:0000313" key="3">
    <source>
        <dbReference type="EMBL" id="CAD7243155.1"/>
    </source>
</evidence>
<feature type="chain" id="PRO_5036209685" description="PTTG1IP" evidence="2">
    <location>
        <begin position="27"/>
        <end position="192"/>
    </location>
</feature>
<dbReference type="GO" id="GO:0005737">
    <property type="term" value="C:cytoplasm"/>
    <property type="evidence" value="ECO:0007669"/>
    <property type="project" value="TreeGrafter"/>
</dbReference>
<organism evidence="3">
    <name type="scientific">Darwinula stevensoni</name>
    <dbReference type="NCBI Taxonomy" id="69355"/>
    <lineage>
        <taxon>Eukaryota</taxon>
        <taxon>Metazoa</taxon>
        <taxon>Ecdysozoa</taxon>
        <taxon>Arthropoda</taxon>
        <taxon>Crustacea</taxon>
        <taxon>Oligostraca</taxon>
        <taxon>Ostracoda</taxon>
        <taxon>Podocopa</taxon>
        <taxon>Podocopida</taxon>
        <taxon>Darwinulocopina</taxon>
        <taxon>Darwinuloidea</taxon>
        <taxon>Darwinulidae</taxon>
        <taxon>Darwinula</taxon>
    </lineage>
</organism>
<dbReference type="OrthoDB" id="5829916at2759"/>
<dbReference type="EMBL" id="CAJPEV010000377">
    <property type="protein sequence ID" value="CAG0884627.1"/>
    <property type="molecule type" value="Genomic_DNA"/>
</dbReference>
<sequence>MYHTNLQKVTLVTVLGIAVLLHFTGAGELGPSETKDPGNAGQETNCSAFTGKTCDTCLSGGSHCVWCASSETCYYVEDTATWPDTSKCSLNSIRIYCWLNILWALLGSLFAFLVVLITCISCMVNRCRDCTEGFCRLKRKTTQAVSSIPATYREREWDRKSRDREEKIQEIRLKYGLTGSRYSKFDNADEES</sequence>
<feature type="signal peptide" evidence="2">
    <location>
        <begin position="1"/>
        <end position="26"/>
    </location>
</feature>
<dbReference type="Proteomes" id="UP000677054">
    <property type="component" value="Unassembled WGS sequence"/>
</dbReference>
<dbReference type="InterPro" id="IPR052304">
    <property type="entry name" value="PTTG1IP"/>
</dbReference>
<dbReference type="GO" id="GO:0006606">
    <property type="term" value="P:protein import into nucleus"/>
    <property type="evidence" value="ECO:0007669"/>
    <property type="project" value="TreeGrafter"/>
</dbReference>
<name>A0A7R9A550_9CRUS</name>
<reference evidence="3" key="1">
    <citation type="submission" date="2020-11" db="EMBL/GenBank/DDBJ databases">
        <authorList>
            <person name="Tran Van P."/>
        </authorList>
    </citation>
    <scope>NUCLEOTIDE SEQUENCE</scope>
</reference>
<keyword evidence="1" id="KW-0812">Transmembrane</keyword>
<dbReference type="AlphaFoldDB" id="A0A7R9A550"/>
<evidence type="ECO:0000256" key="1">
    <source>
        <dbReference type="SAM" id="Phobius"/>
    </source>
</evidence>
<evidence type="ECO:0000256" key="2">
    <source>
        <dbReference type="SAM" id="SignalP"/>
    </source>
</evidence>
<protein>
    <recommendedName>
        <fullName evidence="5">PTTG1IP</fullName>
    </recommendedName>
</protein>
<dbReference type="PANTHER" id="PTHR15191:SF3">
    <property type="entry name" value="PITUITARY TUMOR-TRANSFORMING GENE PROTEIN-BINDING FACTOR"/>
    <property type="match status" value="1"/>
</dbReference>
<proteinExistence type="predicted"/>